<dbReference type="HOGENOM" id="CLU_164837_0_0_9"/>
<dbReference type="NCBIfam" id="NF002469">
    <property type="entry name" value="PRK01712.1"/>
    <property type="match status" value="1"/>
</dbReference>
<dbReference type="GO" id="GO:0044781">
    <property type="term" value="P:bacterial-type flagellum organization"/>
    <property type="evidence" value="ECO:0007669"/>
    <property type="project" value="UniProtKB-KW"/>
</dbReference>
<reference evidence="8" key="2">
    <citation type="submission" date="2011-02" db="EMBL/GenBank/DDBJ databases">
        <title>The complete genome of Syntrophobotulus glycolicus DSM 8271.</title>
        <authorList>
            <person name="Lucas S."/>
            <person name="Copeland A."/>
            <person name="Lapidus A."/>
            <person name="Bruce D."/>
            <person name="Goodwin L."/>
            <person name="Pitluck S."/>
            <person name="Kyrpides N."/>
            <person name="Mavromatis K."/>
            <person name="Pagani I."/>
            <person name="Ivanova N."/>
            <person name="Mikhailova N."/>
            <person name="Chertkov O."/>
            <person name="Held B."/>
            <person name="Detter J.C."/>
            <person name="Tapia R."/>
            <person name="Han C."/>
            <person name="Land M."/>
            <person name="Hauser L."/>
            <person name="Markowitz V."/>
            <person name="Cheng J.-F."/>
            <person name="Hugenholtz P."/>
            <person name="Woyke T."/>
            <person name="Wu D."/>
            <person name="Spring S."/>
            <person name="Schroeder M."/>
            <person name="Brambilla E."/>
            <person name="Klenk H.-P."/>
            <person name="Eisen J.A."/>
        </authorList>
    </citation>
    <scope>NUCLEOTIDE SEQUENCE [LARGE SCALE GENOMIC DNA]</scope>
    <source>
        <strain evidence="8">DSM 8271 / FlGlyR</strain>
    </source>
</reference>
<dbReference type="SUPFAM" id="SSF117130">
    <property type="entry name" value="CsrA-like"/>
    <property type="match status" value="1"/>
</dbReference>
<dbReference type="PANTHER" id="PTHR34984:SF1">
    <property type="entry name" value="CARBON STORAGE REGULATOR"/>
    <property type="match status" value="1"/>
</dbReference>
<evidence type="ECO:0000256" key="6">
    <source>
        <dbReference type="HAMAP-Rule" id="MF_00167"/>
    </source>
</evidence>
<dbReference type="GO" id="GO:0045947">
    <property type="term" value="P:negative regulation of translational initiation"/>
    <property type="evidence" value="ECO:0007669"/>
    <property type="project" value="UniProtKB-UniRule"/>
</dbReference>
<proteinExistence type="inferred from homology"/>
<comment type="subcellular location">
    <subcellularLocation>
        <location evidence="6">Cytoplasm</location>
    </subcellularLocation>
</comment>
<dbReference type="GO" id="GO:1902208">
    <property type="term" value="P:regulation of bacterial-type flagellum assembly"/>
    <property type="evidence" value="ECO:0007669"/>
    <property type="project" value="UniProtKB-UniRule"/>
</dbReference>
<comment type="function">
    <text evidence="6">A translational regulator that binds mRNA to regulate translation initiation and/or mRNA stability. Usually binds in the 5'-UTR at or near the Shine-Dalgarno sequence preventing ribosome-binding, thus repressing translation. Its main target seems to be the major flagellin gene, while its function is anatagonized by FliW.</text>
</comment>
<evidence type="ECO:0000256" key="1">
    <source>
        <dbReference type="ARBA" id="ARBA00022490"/>
    </source>
</evidence>
<evidence type="ECO:0000313" key="8">
    <source>
        <dbReference type="Proteomes" id="UP000007488"/>
    </source>
</evidence>
<dbReference type="GO" id="GO:0006109">
    <property type="term" value="P:regulation of carbohydrate metabolic process"/>
    <property type="evidence" value="ECO:0007669"/>
    <property type="project" value="InterPro"/>
</dbReference>
<sequence length="81" mass="8929">MLVLSRKVNERIKIGEGVEITVVSISGDTVKIGIDASKEVKILRSEVYEEISRQNQAAAETSDLEQSLEAINALRAKMVKE</sequence>
<dbReference type="FunFam" id="2.60.40.4380:FF:000002">
    <property type="entry name" value="Translational regulator CsrA"/>
    <property type="match status" value="1"/>
</dbReference>
<reference evidence="7 8" key="1">
    <citation type="journal article" date="2011" name="Stand. Genomic Sci.">
        <title>Complete genome sequence of Syntrophobotulus glycolicus type strain (FlGlyR).</title>
        <authorList>
            <person name="Han C."/>
            <person name="Mwirichia R."/>
            <person name="Chertkov O."/>
            <person name="Held B."/>
            <person name="Lapidus A."/>
            <person name="Nolan M."/>
            <person name="Lucas S."/>
            <person name="Hammon N."/>
            <person name="Deshpande S."/>
            <person name="Cheng J.F."/>
            <person name="Tapia R."/>
            <person name="Goodwin L."/>
            <person name="Pitluck S."/>
            <person name="Huntemann M."/>
            <person name="Liolios K."/>
            <person name="Ivanova N."/>
            <person name="Pagani I."/>
            <person name="Mavromatis K."/>
            <person name="Ovchinikova G."/>
            <person name="Pati A."/>
            <person name="Chen A."/>
            <person name="Palaniappan K."/>
            <person name="Land M."/>
            <person name="Hauser L."/>
            <person name="Brambilla E.M."/>
            <person name="Rohde M."/>
            <person name="Spring S."/>
            <person name="Sikorski J."/>
            <person name="Goker M."/>
            <person name="Woyke T."/>
            <person name="Bristow J."/>
            <person name="Eisen J.A."/>
            <person name="Markowitz V."/>
            <person name="Hugenholtz P."/>
            <person name="Kyrpides N.C."/>
            <person name="Klenk H.P."/>
            <person name="Detter J.C."/>
        </authorList>
    </citation>
    <scope>NUCLEOTIDE SEQUENCE [LARGE SCALE GENOMIC DNA]</scope>
    <source>
        <strain evidence="8">DSM 8271 / FlGlyR</strain>
    </source>
</reference>
<evidence type="ECO:0000256" key="3">
    <source>
        <dbReference type="ARBA" id="ARBA00022795"/>
    </source>
</evidence>
<dbReference type="NCBIfam" id="TIGR00202">
    <property type="entry name" value="csrA"/>
    <property type="match status" value="1"/>
</dbReference>
<keyword evidence="1 6" id="KW-0963">Cytoplasm</keyword>
<accession>F0SZE0</accession>
<organism evidence="7 8">
    <name type="scientific">Syntrophobotulus glycolicus (strain DSM 8271 / FlGlyR)</name>
    <dbReference type="NCBI Taxonomy" id="645991"/>
    <lineage>
        <taxon>Bacteria</taxon>
        <taxon>Bacillati</taxon>
        <taxon>Bacillota</taxon>
        <taxon>Clostridia</taxon>
        <taxon>Eubacteriales</taxon>
        <taxon>Desulfitobacteriaceae</taxon>
        <taxon>Syntrophobotulus</taxon>
    </lineage>
</organism>
<dbReference type="Pfam" id="PF02599">
    <property type="entry name" value="CsrA"/>
    <property type="match status" value="1"/>
</dbReference>
<dbReference type="AlphaFoldDB" id="F0SZE0"/>
<keyword evidence="3 6" id="KW-1005">Bacterial flagellum biogenesis</keyword>
<keyword evidence="4 6" id="KW-0810">Translation regulation</keyword>
<name>F0SZE0_SYNGF</name>
<evidence type="ECO:0000256" key="4">
    <source>
        <dbReference type="ARBA" id="ARBA00022845"/>
    </source>
</evidence>
<dbReference type="OrthoDB" id="9809061at2"/>
<dbReference type="GO" id="GO:0048027">
    <property type="term" value="F:mRNA 5'-UTR binding"/>
    <property type="evidence" value="ECO:0007669"/>
    <property type="project" value="UniProtKB-UniRule"/>
</dbReference>
<dbReference type="EMBL" id="CP002547">
    <property type="protein sequence ID" value="ADY54945.1"/>
    <property type="molecule type" value="Genomic_DNA"/>
</dbReference>
<keyword evidence="5 6" id="KW-0694">RNA-binding</keyword>
<comment type="subunit">
    <text evidence="6">Homodimer; the beta-strands of each monomer intercalate to form a hydrophobic core, while the alpha-helices form wings that extend away from the core.</text>
</comment>
<dbReference type="InterPro" id="IPR003751">
    <property type="entry name" value="CsrA"/>
</dbReference>
<comment type="similarity">
    <text evidence="6">Belongs to the CsrA/RsmA family.</text>
</comment>
<evidence type="ECO:0000256" key="2">
    <source>
        <dbReference type="ARBA" id="ARBA00022491"/>
    </source>
</evidence>
<dbReference type="GO" id="GO:0005829">
    <property type="term" value="C:cytosol"/>
    <property type="evidence" value="ECO:0007669"/>
    <property type="project" value="TreeGrafter"/>
</dbReference>
<dbReference type="PANTHER" id="PTHR34984">
    <property type="entry name" value="CARBON STORAGE REGULATOR"/>
    <property type="match status" value="1"/>
</dbReference>
<protein>
    <recommendedName>
        <fullName evidence="6">Translational regulator CsrA</fullName>
    </recommendedName>
</protein>
<dbReference type="Gene3D" id="2.60.40.4380">
    <property type="entry name" value="Translational regulator CsrA"/>
    <property type="match status" value="1"/>
</dbReference>
<dbReference type="HAMAP" id="MF_00167">
    <property type="entry name" value="CsrA"/>
    <property type="match status" value="1"/>
</dbReference>
<keyword evidence="8" id="KW-1185">Reference proteome</keyword>
<dbReference type="KEGG" id="sgy:Sgly_0581"/>
<dbReference type="eggNOG" id="COG1551">
    <property type="taxonomic scope" value="Bacteria"/>
</dbReference>
<evidence type="ECO:0000313" key="7">
    <source>
        <dbReference type="EMBL" id="ADY54945.1"/>
    </source>
</evidence>
<dbReference type="Proteomes" id="UP000007488">
    <property type="component" value="Chromosome"/>
</dbReference>
<dbReference type="GO" id="GO:0006402">
    <property type="term" value="P:mRNA catabolic process"/>
    <property type="evidence" value="ECO:0007669"/>
    <property type="project" value="InterPro"/>
</dbReference>
<dbReference type="STRING" id="645991.Sgly_0581"/>
<gene>
    <name evidence="6" type="primary">csrA</name>
    <name evidence="7" type="ordered locus">Sgly_0581</name>
</gene>
<keyword evidence="2 6" id="KW-0678">Repressor</keyword>
<dbReference type="InterPro" id="IPR036107">
    <property type="entry name" value="CsrA_sf"/>
</dbReference>
<evidence type="ECO:0000256" key="5">
    <source>
        <dbReference type="ARBA" id="ARBA00022884"/>
    </source>
</evidence>